<feature type="domain" description="PAS" evidence="15">
    <location>
        <begin position="227"/>
        <end position="298"/>
    </location>
</feature>
<evidence type="ECO:0000259" key="16">
    <source>
        <dbReference type="PROSITE" id="PS50113"/>
    </source>
</evidence>
<evidence type="ECO:0000256" key="11">
    <source>
        <dbReference type="PROSITE-ProRule" id="PRU00169"/>
    </source>
</evidence>
<dbReference type="InterPro" id="IPR003594">
    <property type="entry name" value="HATPase_dom"/>
</dbReference>
<keyword evidence="4" id="KW-0808">Transferase</keyword>
<feature type="modified residue" description="4-aspartylphosphate" evidence="11">
    <location>
        <position position="667"/>
    </location>
</feature>
<dbReference type="PROSITE" id="PS50113">
    <property type="entry name" value="PAC"/>
    <property type="match status" value="1"/>
</dbReference>
<dbReference type="InterPro" id="IPR000700">
    <property type="entry name" value="PAS-assoc_C"/>
</dbReference>
<feature type="transmembrane region" description="Helical" evidence="12">
    <location>
        <begin position="179"/>
        <end position="200"/>
    </location>
</feature>
<dbReference type="InterPro" id="IPR000014">
    <property type="entry name" value="PAS"/>
</dbReference>
<feature type="transmembrane region" description="Helical" evidence="12">
    <location>
        <begin position="58"/>
        <end position="80"/>
    </location>
</feature>
<dbReference type="PROSITE" id="PS50110">
    <property type="entry name" value="RESPONSE_REGULATORY"/>
    <property type="match status" value="1"/>
</dbReference>
<dbReference type="InterPro" id="IPR005467">
    <property type="entry name" value="His_kinase_dom"/>
</dbReference>
<evidence type="ECO:0000256" key="6">
    <source>
        <dbReference type="ARBA" id="ARBA00022777"/>
    </source>
</evidence>
<comment type="catalytic activity">
    <reaction evidence="1">
        <text>ATP + protein L-histidine = ADP + protein N-phospho-L-histidine.</text>
        <dbReference type="EC" id="2.7.13.3"/>
    </reaction>
</comment>
<organism evidence="17 18">
    <name type="scientific">Phaeobacter gallaeciensis</name>
    <dbReference type="NCBI Taxonomy" id="60890"/>
    <lineage>
        <taxon>Bacteria</taxon>
        <taxon>Pseudomonadati</taxon>
        <taxon>Pseudomonadota</taxon>
        <taxon>Alphaproteobacteria</taxon>
        <taxon>Rhodobacterales</taxon>
        <taxon>Roseobacteraceae</taxon>
        <taxon>Phaeobacter</taxon>
    </lineage>
</organism>
<evidence type="ECO:0000256" key="8">
    <source>
        <dbReference type="ARBA" id="ARBA00023012"/>
    </source>
</evidence>
<dbReference type="PRINTS" id="PR00344">
    <property type="entry name" value="BCTRLSENSOR"/>
</dbReference>
<dbReference type="SMART" id="SM00388">
    <property type="entry name" value="HisKA"/>
    <property type="match status" value="1"/>
</dbReference>
<dbReference type="CDD" id="cd00082">
    <property type="entry name" value="HisKA"/>
    <property type="match status" value="1"/>
</dbReference>
<dbReference type="InterPro" id="IPR001789">
    <property type="entry name" value="Sig_transdc_resp-reg_receiver"/>
</dbReference>
<evidence type="ECO:0000313" key="17">
    <source>
        <dbReference type="EMBL" id="RBW54451.1"/>
    </source>
</evidence>
<dbReference type="Pfam" id="PF00072">
    <property type="entry name" value="Response_reg"/>
    <property type="match status" value="1"/>
</dbReference>
<gene>
    <name evidence="17" type="ORF">DS909_11420</name>
</gene>
<dbReference type="OrthoDB" id="9801651at2"/>
<evidence type="ECO:0000256" key="5">
    <source>
        <dbReference type="ARBA" id="ARBA00022741"/>
    </source>
</evidence>
<comment type="subunit">
    <text evidence="9">At low DSF concentrations, interacts with RpfF.</text>
</comment>
<dbReference type="Gene3D" id="3.30.450.20">
    <property type="entry name" value="PAS domain"/>
    <property type="match status" value="1"/>
</dbReference>
<feature type="transmembrane region" description="Helical" evidence="12">
    <location>
        <begin position="148"/>
        <end position="167"/>
    </location>
</feature>
<evidence type="ECO:0000256" key="3">
    <source>
        <dbReference type="ARBA" id="ARBA00022553"/>
    </source>
</evidence>
<dbReference type="InterPro" id="IPR003661">
    <property type="entry name" value="HisK_dim/P_dom"/>
</dbReference>
<proteinExistence type="predicted"/>
<dbReference type="InterPro" id="IPR035965">
    <property type="entry name" value="PAS-like_dom_sf"/>
</dbReference>
<dbReference type="Proteomes" id="UP000252706">
    <property type="component" value="Unassembled WGS sequence"/>
</dbReference>
<protein>
    <recommendedName>
        <fullName evidence="10">Sensory/regulatory protein RpfC</fullName>
        <ecNumber evidence="2">2.7.13.3</ecNumber>
    </recommendedName>
</protein>
<evidence type="ECO:0000259" key="15">
    <source>
        <dbReference type="PROSITE" id="PS50112"/>
    </source>
</evidence>
<keyword evidence="12" id="KW-0812">Transmembrane</keyword>
<dbReference type="SUPFAM" id="SSF55785">
    <property type="entry name" value="PYP-like sensor domain (PAS domain)"/>
    <property type="match status" value="1"/>
</dbReference>
<dbReference type="Pfam" id="PF13426">
    <property type="entry name" value="PAS_9"/>
    <property type="match status" value="1"/>
</dbReference>
<feature type="transmembrane region" description="Helical" evidence="12">
    <location>
        <begin position="92"/>
        <end position="117"/>
    </location>
</feature>
<dbReference type="SMART" id="SM00091">
    <property type="entry name" value="PAS"/>
    <property type="match status" value="1"/>
</dbReference>
<name>A0A366WZ08_9RHOB</name>
<dbReference type="PANTHER" id="PTHR45339">
    <property type="entry name" value="HYBRID SIGNAL TRANSDUCTION HISTIDINE KINASE J"/>
    <property type="match status" value="1"/>
</dbReference>
<dbReference type="FunFam" id="1.10.287.130:FF:000002">
    <property type="entry name" value="Two-component osmosensing histidine kinase"/>
    <property type="match status" value="1"/>
</dbReference>
<evidence type="ECO:0000256" key="4">
    <source>
        <dbReference type="ARBA" id="ARBA00022679"/>
    </source>
</evidence>
<dbReference type="Gene3D" id="3.40.50.2300">
    <property type="match status" value="1"/>
</dbReference>
<evidence type="ECO:0000256" key="7">
    <source>
        <dbReference type="ARBA" id="ARBA00022840"/>
    </source>
</evidence>
<dbReference type="InterPro" id="IPR001610">
    <property type="entry name" value="PAC"/>
</dbReference>
<evidence type="ECO:0000256" key="12">
    <source>
        <dbReference type="SAM" id="Phobius"/>
    </source>
</evidence>
<dbReference type="NCBIfam" id="TIGR00229">
    <property type="entry name" value="sensory_box"/>
    <property type="match status" value="1"/>
</dbReference>
<dbReference type="SMART" id="SM00086">
    <property type="entry name" value="PAC"/>
    <property type="match status" value="1"/>
</dbReference>
<dbReference type="SUPFAM" id="SSF47384">
    <property type="entry name" value="Homodimeric domain of signal transducing histidine kinase"/>
    <property type="match status" value="1"/>
</dbReference>
<evidence type="ECO:0000256" key="9">
    <source>
        <dbReference type="ARBA" id="ARBA00064003"/>
    </source>
</evidence>
<feature type="transmembrane region" description="Helical" evidence="12">
    <location>
        <begin position="123"/>
        <end position="141"/>
    </location>
</feature>
<feature type="domain" description="PAC" evidence="16">
    <location>
        <begin position="301"/>
        <end position="353"/>
    </location>
</feature>
<dbReference type="Pfam" id="PF00512">
    <property type="entry name" value="HisKA"/>
    <property type="match status" value="1"/>
</dbReference>
<dbReference type="PROSITE" id="PS50112">
    <property type="entry name" value="PAS"/>
    <property type="match status" value="1"/>
</dbReference>
<accession>A0A366WZ08</accession>
<reference evidence="17 18" key="1">
    <citation type="submission" date="2018-07" db="EMBL/GenBank/DDBJ databases">
        <title>Modular assembly of carbohydrate-degrading microbial communities in the ocean.</title>
        <authorList>
            <person name="Enke T.N."/>
            <person name="Datta M.S."/>
            <person name="Schwartzman J.A."/>
            <person name="Cermak N."/>
            <person name="Schmitz D.A."/>
            <person name="Barrere J."/>
            <person name="Cordero O.X."/>
        </authorList>
    </citation>
    <scope>NUCLEOTIDE SEQUENCE [LARGE SCALE GENOMIC DNA]</scope>
    <source>
        <strain evidence="17 18">C3M10</strain>
    </source>
</reference>
<dbReference type="EMBL" id="QOCE01000031">
    <property type="protein sequence ID" value="RBW54451.1"/>
    <property type="molecule type" value="Genomic_DNA"/>
</dbReference>
<evidence type="ECO:0000313" key="18">
    <source>
        <dbReference type="Proteomes" id="UP000252706"/>
    </source>
</evidence>
<dbReference type="CDD" id="cd17546">
    <property type="entry name" value="REC_hyHK_CKI1_RcsC-like"/>
    <property type="match status" value="1"/>
</dbReference>
<dbReference type="FunFam" id="3.30.565.10:FF:000010">
    <property type="entry name" value="Sensor histidine kinase RcsC"/>
    <property type="match status" value="1"/>
</dbReference>
<dbReference type="SUPFAM" id="SSF55874">
    <property type="entry name" value="ATPase domain of HSP90 chaperone/DNA topoisomerase II/histidine kinase"/>
    <property type="match status" value="1"/>
</dbReference>
<dbReference type="Gene3D" id="3.30.565.10">
    <property type="entry name" value="Histidine kinase-like ATPase, C-terminal domain"/>
    <property type="match status" value="1"/>
</dbReference>
<dbReference type="GO" id="GO:0005524">
    <property type="term" value="F:ATP binding"/>
    <property type="evidence" value="ECO:0007669"/>
    <property type="project" value="UniProtKB-KW"/>
</dbReference>
<keyword evidence="12" id="KW-1133">Transmembrane helix</keyword>
<keyword evidence="12" id="KW-0472">Membrane</keyword>
<dbReference type="GO" id="GO:0000155">
    <property type="term" value="F:phosphorelay sensor kinase activity"/>
    <property type="evidence" value="ECO:0007669"/>
    <property type="project" value="InterPro"/>
</dbReference>
<dbReference type="RefSeq" id="WP_113823585.1">
    <property type="nucleotide sequence ID" value="NZ_QOCE01000031.1"/>
</dbReference>
<feature type="domain" description="Response regulatory" evidence="14">
    <location>
        <begin position="618"/>
        <end position="733"/>
    </location>
</feature>
<evidence type="ECO:0000259" key="14">
    <source>
        <dbReference type="PROSITE" id="PS50110"/>
    </source>
</evidence>
<evidence type="ECO:0000259" key="13">
    <source>
        <dbReference type="PROSITE" id="PS50109"/>
    </source>
</evidence>
<keyword evidence="7" id="KW-0067">ATP-binding</keyword>
<dbReference type="InterPro" id="IPR036097">
    <property type="entry name" value="HisK_dim/P_sf"/>
</dbReference>
<sequence length="742" mass="81080">MRDTPSPTVDRLADYERHFSPEGLLKRYARGRVRHFSGRQILTLTGGVVVGATNGLEIGLLAVGIALLGEVLDCLCLFWILKRLAAGRSCRWARAVSTLTAFLQACTISACVFLAWFGSESGVSPLFATAFLAGAAINAGLVMPFHKLAAVVRLAVYSLTAVGLYAIDFFGPETVLNTWLLDAVGTALLAYMVALFLQFVNWGFRDNRNTTLALTKQSLALVRHQKEAHQLSLVARNAHDSVIVSNGDGTIAWVNEAFTRITGYTLSEAQGHSPGELLNGAQTDPATIASIQSAIQNGQPFRGEVQNVTKSGANIWVETNLVPILDEAGNVEMSVAVERDVTEARNYARDLKAARDAAEDGARTKAEFLATMSHEIRTPMNGVVGMTDLLLETDLDKDQRVYADTIKSSAKALLTIINDVLDLSKLDAHQMALDPVEFDLRQCCEDTVRLMWPEAKSKGLALSFNPIPSIPSQIRGDDGRLRQVLLNLIGNAIKFTHEGEITVTLSTDRWENGYILTLVVADTGIGIAKENLDHVFDRFSQADAATTRHYGGTGLGLTISLELVRMMGGEIAVQSVLGKGSRFTVTLPVDHVEEDQPEWRENLLKLGSTNLCALKCMKILVAEDNKVNRLVIKKFLAALPVDLRFSHDGQQTVKMASEFKPDLIFMDMSMPVMGGLEATRVIRDSPMEQPIIIALTANTFGSDKTACRQAGMNDFMSKPLRRADLISRLLVHAPRREGCTKQ</sequence>
<keyword evidence="6 17" id="KW-0418">Kinase</keyword>
<dbReference type="InterPro" id="IPR011006">
    <property type="entry name" value="CheY-like_superfamily"/>
</dbReference>
<dbReference type="InterPro" id="IPR036890">
    <property type="entry name" value="HATPase_C_sf"/>
</dbReference>
<dbReference type="CDD" id="cd16922">
    <property type="entry name" value="HATPase_EvgS-ArcB-TorS-like"/>
    <property type="match status" value="1"/>
</dbReference>
<dbReference type="Gene3D" id="1.10.287.130">
    <property type="match status" value="1"/>
</dbReference>
<dbReference type="EC" id="2.7.13.3" evidence="2"/>
<dbReference type="SUPFAM" id="SSF52172">
    <property type="entry name" value="CheY-like"/>
    <property type="match status" value="1"/>
</dbReference>
<dbReference type="SMART" id="SM00387">
    <property type="entry name" value="HATPase_c"/>
    <property type="match status" value="1"/>
</dbReference>
<keyword evidence="5" id="KW-0547">Nucleotide-binding</keyword>
<evidence type="ECO:0000256" key="2">
    <source>
        <dbReference type="ARBA" id="ARBA00012438"/>
    </source>
</evidence>
<dbReference type="AlphaFoldDB" id="A0A366WZ08"/>
<evidence type="ECO:0000256" key="10">
    <source>
        <dbReference type="ARBA" id="ARBA00068150"/>
    </source>
</evidence>
<dbReference type="PROSITE" id="PS50109">
    <property type="entry name" value="HIS_KIN"/>
    <property type="match status" value="1"/>
</dbReference>
<dbReference type="CDD" id="cd00130">
    <property type="entry name" value="PAS"/>
    <property type="match status" value="1"/>
</dbReference>
<dbReference type="PANTHER" id="PTHR45339:SF1">
    <property type="entry name" value="HYBRID SIGNAL TRANSDUCTION HISTIDINE KINASE J"/>
    <property type="match status" value="1"/>
</dbReference>
<keyword evidence="8" id="KW-0902">Two-component regulatory system</keyword>
<evidence type="ECO:0000256" key="1">
    <source>
        <dbReference type="ARBA" id="ARBA00000085"/>
    </source>
</evidence>
<comment type="caution">
    <text evidence="17">The sequence shown here is derived from an EMBL/GenBank/DDBJ whole genome shotgun (WGS) entry which is preliminary data.</text>
</comment>
<keyword evidence="3 11" id="KW-0597">Phosphoprotein</keyword>
<dbReference type="Pfam" id="PF02518">
    <property type="entry name" value="HATPase_c"/>
    <property type="match status" value="1"/>
</dbReference>
<feature type="domain" description="Histidine kinase" evidence="13">
    <location>
        <begin position="371"/>
        <end position="591"/>
    </location>
</feature>
<dbReference type="InterPro" id="IPR004358">
    <property type="entry name" value="Sig_transdc_His_kin-like_C"/>
</dbReference>
<dbReference type="SMART" id="SM00448">
    <property type="entry name" value="REC"/>
    <property type="match status" value="1"/>
</dbReference>